<feature type="domain" description="ZSWIM1/3 RNaseH-like" evidence="1">
    <location>
        <begin position="9"/>
        <end position="67"/>
    </location>
</feature>
<dbReference type="Proteomes" id="UP000028582">
    <property type="component" value="Unassembled WGS sequence"/>
</dbReference>
<gene>
    <name evidence="2" type="ORF">F444_08875</name>
</gene>
<dbReference type="InterPro" id="IPR048324">
    <property type="entry name" value="ZSWIM1-3_RNaseH-like"/>
</dbReference>
<organism evidence="2 3">
    <name type="scientific">Phytophthora nicotianae P1976</name>
    <dbReference type="NCBI Taxonomy" id="1317066"/>
    <lineage>
        <taxon>Eukaryota</taxon>
        <taxon>Sar</taxon>
        <taxon>Stramenopiles</taxon>
        <taxon>Oomycota</taxon>
        <taxon>Peronosporomycetes</taxon>
        <taxon>Peronosporales</taxon>
        <taxon>Peronosporaceae</taxon>
        <taxon>Phytophthora</taxon>
    </lineage>
</organism>
<protein>
    <recommendedName>
        <fullName evidence="1">ZSWIM1/3 RNaseH-like domain-containing protein</fullName>
    </recommendedName>
</protein>
<evidence type="ECO:0000313" key="2">
    <source>
        <dbReference type="EMBL" id="ETO75570.1"/>
    </source>
</evidence>
<dbReference type="EMBL" id="ANJA01001651">
    <property type="protein sequence ID" value="ETO75570.1"/>
    <property type="molecule type" value="Genomic_DNA"/>
</dbReference>
<evidence type="ECO:0000313" key="3">
    <source>
        <dbReference type="Proteomes" id="UP000028582"/>
    </source>
</evidence>
<name>A0A081A9K9_PHYNI</name>
<accession>A0A081A9K9</accession>
<comment type="caution">
    <text evidence="2">The sequence shown here is derived from an EMBL/GenBank/DDBJ whole genome shotgun (WGS) entry which is preliminary data.</text>
</comment>
<dbReference type="Pfam" id="PF21056">
    <property type="entry name" value="ZSWIM1-3_RNaseH-like"/>
    <property type="match status" value="1"/>
</dbReference>
<proteinExistence type="predicted"/>
<reference evidence="2 3" key="1">
    <citation type="submission" date="2013-11" db="EMBL/GenBank/DDBJ databases">
        <title>The Genome Sequence of Phytophthora parasitica P1976.</title>
        <authorList>
            <consortium name="The Broad Institute Genomics Platform"/>
            <person name="Russ C."/>
            <person name="Tyler B."/>
            <person name="Panabieres F."/>
            <person name="Shan W."/>
            <person name="Tripathy S."/>
            <person name="Grunwald N."/>
            <person name="Machado M."/>
            <person name="Johnson C.S."/>
            <person name="Walker B."/>
            <person name="Young S."/>
            <person name="Zeng Q."/>
            <person name="Gargeya S."/>
            <person name="Fitzgerald M."/>
            <person name="Haas B."/>
            <person name="Abouelleil A."/>
            <person name="Allen A.W."/>
            <person name="Alvarado L."/>
            <person name="Arachchi H.M."/>
            <person name="Berlin A.M."/>
            <person name="Chapman S.B."/>
            <person name="Gainer-Dewar J."/>
            <person name="Goldberg J."/>
            <person name="Griggs A."/>
            <person name="Gujja S."/>
            <person name="Hansen M."/>
            <person name="Howarth C."/>
            <person name="Imamovic A."/>
            <person name="Ireland A."/>
            <person name="Larimer J."/>
            <person name="McCowan C."/>
            <person name="Murphy C."/>
            <person name="Pearson M."/>
            <person name="Poon T.W."/>
            <person name="Priest M."/>
            <person name="Roberts A."/>
            <person name="Saif S."/>
            <person name="Shea T."/>
            <person name="Sisk P."/>
            <person name="Sykes S."/>
            <person name="Wortman J."/>
            <person name="Nusbaum C."/>
            <person name="Birren B."/>
        </authorList>
    </citation>
    <scope>NUCLEOTIDE SEQUENCE [LARGE SCALE GENOMIC DNA]</scope>
    <source>
        <strain evidence="2 3">P1976</strain>
    </source>
</reference>
<sequence>MLSESRRLQLPALRLMVMDGFGYGQFVQHSNIESNVDWHMKKALDHIKTANINGGALQVVMVDKDMEIHFGVGTL</sequence>
<evidence type="ECO:0000259" key="1">
    <source>
        <dbReference type="Pfam" id="PF21056"/>
    </source>
</evidence>
<dbReference type="AlphaFoldDB" id="A0A081A9K9"/>